<evidence type="ECO:0000256" key="2">
    <source>
        <dbReference type="ARBA" id="ARBA00022771"/>
    </source>
</evidence>
<keyword evidence="2" id="KW-0863">Zinc-finger</keyword>
<gene>
    <name evidence="5" type="ORF">ACFFUV_02100</name>
</gene>
<dbReference type="Pfam" id="PF24463">
    <property type="entry name" value="DUF7577"/>
    <property type="match status" value="1"/>
</dbReference>
<feature type="domain" description="RanBP2-type" evidence="4">
    <location>
        <begin position="80"/>
        <end position="99"/>
    </location>
</feature>
<protein>
    <submittedName>
        <fullName evidence="5">DUF2007 domain-containing protein</fullName>
    </submittedName>
</protein>
<evidence type="ECO:0000313" key="6">
    <source>
        <dbReference type="Proteomes" id="UP001589645"/>
    </source>
</evidence>
<evidence type="ECO:0000256" key="1">
    <source>
        <dbReference type="ARBA" id="ARBA00022723"/>
    </source>
</evidence>
<sequence>MVKIYIGESPVDAHIVCGLLNTDHIDCEVRGDALFSIQGEVPFDDSTAPYIWLNEPSQYVKAKRIIKEFVTHKTRHKADWHCIQCGELNEGNFVICWQCGEPYTPNSVT</sequence>
<dbReference type="InterPro" id="IPR001876">
    <property type="entry name" value="Znf_RanBP2"/>
</dbReference>
<dbReference type="Proteomes" id="UP001589645">
    <property type="component" value="Unassembled WGS sequence"/>
</dbReference>
<reference evidence="5 6" key="1">
    <citation type="submission" date="2024-09" db="EMBL/GenBank/DDBJ databases">
        <authorList>
            <person name="Sun Q."/>
            <person name="Mori K."/>
        </authorList>
    </citation>
    <scope>NUCLEOTIDE SEQUENCE [LARGE SCALE GENOMIC DNA]</scope>
    <source>
        <strain evidence="5 6">CECT 8064</strain>
    </source>
</reference>
<comment type="caution">
    <text evidence="5">The sequence shown here is derived from an EMBL/GenBank/DDBJ whole genome shotgun (WGS) entry which is preliminary data.</text>
</comment>
<dbReference type="RefSeq" id="WP_390189314.1">
    <property type="nucleotide sequence ID" value="NZ_JBHMEP010000001.1"/>
</dbReference>
<dbReference type="EMBL" id="JBHMEP010000001">
    <property type="protein sequence ID" value="MFB9133757.1"/>
    <property type="molecule type" value="Genomic_DNA"/>
</dbReference>
<keyword evidence="6" id="KW-1185">Reference proteome</keyword>
<keyword evidence="1" id="KW-0479">Metal-binding</keyword>
<keyword evidence="3" id="KW-0862">Zinc</keyword>
<accession>A0ABV5HID4</accession>
<dbReference type="PROSITE" id="PS01358">
    <property type="entry name" value="ZF_RANBP2_1"/>
    <property type="match status" value="1"/>
</dbReference>
<proteinExistence type="predicted"/>
<evidence type="ECO:0000256" key="3">
    <source>
        <dbReference type="ARBA" id="ARBA00022833"/>
    </source>
</evidence>
<evidence type="ECO:0000313" key="5">
    <source>
        <dbReference type="EMBL" id="MFB9133757.1"/>
    </source>
</evidence>
<organism evidence="5 6">
    <name type="scientific">Vibrio olivae</name>
    <dbReference type="NCBI Taxonomy" id="1243002"/>
    <lineage>
        <taxon>Bacteria</taxon>
        <taxon>Pseudomonadati</taxon>
        <taxon>Pseudomonadota</taxon>
        <taxon>Gammaproteobacteria</taxon>
        <taxon>Vibrionales</taxon>
        <taxon>Vibrionaceae</taxon>
        <taxon>Vibrio</taxon>
    </lineage>
</organism>
<dbReference type="InterPro" id="IPR055999">
    <property type="entry name" value="DUF7577"/>
</dbReference>
<name>A0ABV5HID4_9VIBR</name>
<evidence type="ECO:0000259" key="4">
    <source>
        <dbReference type="PROSITE" id="PS01358"/>
    </source>
</evidence>